<keyword evidence="2" id="KW-0732">Signal</keyword>
<gene>
    <name evidence="3" type="ORF">CCMP2556_LOCUS771</name>
</gene>
<dbReference type="Proteomes" id="UP001642484">
    <property type="component" value="Unassembled WGS sequence"/>
</dbReference>
<comment type="caution">
    <text evidence="3">The sequence shown here is derived from an EMBL/GenBank/DDBJ whole genome shotgun (WGS) entry which is preliminary data.</text>
</comment>
<evidence type="ECO:0000256" key="1">
    <source>
        <dbReference type="SAM" id="Phobius"/>
    </source>
</evidence>
<keyword evidence="4" id="KW-1185">Reference proteome</keyword>
<evidence type="ECO:0000313" key="4">
    <source>
        <dbReference type="Proteomes" id="UP001642484"/>
    </source>
</evidence>
<evidence type="ECO:0000313" key="3">
    <source>
        <dbReference type="EMBL" id="CAK8987159.1"/>
    </source>
</evidence>
<feature type="signal peptide" evidence="2">
    <location>
        <begin position="1"/>
        <end position="26"/>
    </location>
</feature>
<organism evidence="3 4">
    <name type="scientific">Durusdinium trenchii</name>
    <dbReference type="NCBI Taxonomy" id="1381693"/>
    <lineage>
        <taxon>Eukaryota</taxon>
        <taxon>Sar</taxon>
        <taxon>Alveolata</taxon>
        <taxon>Dinophyceae</taxon>
        <taxon>Suessiales</taxon>
        <taxon>Symbiodiniaceae</taxon>
        <taxon>Durusdinium</taxon>
    </lineage>
</organism>
<accession>A0ABP0HCV6</accession>
<feature type="transmembrane region" description="Helical" evidence="1">
    <location>
        <begin position="119"/>
        <end position="139"/>
    </location>
</feature>
<keyword evidence="1" id="KW-1133">Transmembrane helix</keyword>
<keyword evidence="1" id="KW-0472">Membrane</keyword>
<keyword evidence="1" id="KW-0812">Transmembrane</keyword>
<sequence length="163" mass="17866">MCEQRRSATFCVPLILVAFWMQNSNLSDIQKMRVVMLLRKVLDCGIAFDQLLIYTCVCECSKRSVGTGTDHQENCGFALKRLGRGISYLLAGLYCAGARTAAVAQATAAGEIVSSTFGFTWYLCCAALLVGSLVSFWAWHGQRRSDLLQNPGGPDLDAYYISS</sequence>
<reference evidence="3 4" key="1">
    <citation type="submission" date="2024-02" db="EMBL/GenBank/DDBJ databases">
        <authorList>
            <person name="Chen Y."/>
            <person name="Shah S."/>
            <person name="Dougan E. K."/>
            <person name="Thang M."/>
            <person name="Chan C."/>
        </authorList>
    </citation>
    <scope>NUCLEOTIDE SEQUENCE [LARGE SCALE GENOMIC DNA]</scope>
</reference>
<evidence type="ECO:0000256" key="2">
    <source>
        <dbReference type="SAM" id="SignalP"/>
    </source>
</evidence>
<name>A0ABP0HCV6_9DINO</name>
<dbReference type="EMBL" id="CAXAMN010000226">
    <property type="protein sequence ID" value="CAK8987159.1"/>
    <property type="molecule type" value="Genomic_DNA"/>
</dbReference>
<feature type="chain" id="PRO_5045234243" evidence="2">
    <location>
        <begin position="27"/>
        <end position="163"/>
    </location>
</feature>
<proteinExistence type="predicted"/>
<protein>
    <submittedName>
        <fullName evidence="3">Uncharacterized protein</fullName>
    </submittedName>
</protein>